<feature type="non-terminal residue" evidence="2">
    <location>
        <position position="63"/>
    </location>
</feature>
<protein>
    <recommendedName>
        <fullName evidence="1">DUF6535 domain-containing protein</fullName>
    </recommendedName>
</protein>
<gene>
    <name evidence="2" type="ORF">CPB83DRAFT_759418</name>
</gene>
<dbReference type="OrthoDB" id="3235960at2759"/>
<proteinExistence type="predicted"/>
<comment type="caution">
    <text evidence="2">The sequence shown here is derived from an EMBL/GenBank/DDBJ whole genome shotgun (WGS) entry which is preliminary data.</text>
</comment>
<dbReference type="InterPro" id="IPR045338">
    <property type="entry name" value="DUF6535"/>
</dbReference>
<organism evidence="2 3">
    <name type="scientific">Crepidotus variabilis</name>
    <dbReference type="NCBI Taxonomy" id="179855"/>
    <lineage>
        <taxon>Eukaryota</taxon>
        <taxon>Fungi</taxon>
        <taxon>Dikarya</taxon>
        <taxon>Basidiomycota</taxon>
        <taxon>Agaricomycotina</taxon>
        <taxon>Agaricomycetes</taxon>
        <taxon>Agaricomycetidae</taxon>
        <taxon>Agaricales</taxon>
        <taxon>Agaricineae</taxon>
        <taxon>Crepidotaceae</taxon>
        <taxon>Crepidotus</taxon>
    </lineage>
</organism>
<dbReference type="Proteomes" id="UP000807306">
    <property type="component" value="Unassembled WGS sequence"/>
</dbReference>
<evidence type="ECO:0000313" key="3">
    <source>
        <dbReference type="Proteomes" id="UP000807306"/>
    </source>
</evidence>
<sequence length="63" mass="7218">MARSEKDDPWEKCYSTVENYDDDLCSGWRDEVDKLLIFAGLFSATVTSFLLESYGRLSEDPSD</sequence>
<evidence type="ECO:0000259" key="1">
    <source>
        <dbReference type="Pfam" id="PF20153"/>
    </source>
</evidence>
<accession>A0A9P6EPA5</accession>
<dbReference type="AlphaFoldDB" id="A0A9P6EPA5"/>
<dbReference type="EMBL" id="MU157831">
    <property type="protein sequence ID" value="KAF9532480.1"/>
    <property type="molecule type" value="Genomic_DNA"/>
</dbReference>
<feature type="domain" description="DUF6535" evidence="1">
    <location>
        <begin position="10"/>
        <end position="63"/>
    </location>
</feature>
<dbReference type="Pfam" id="PF20153">
    <property type="entry name" value="DUF6535"/>
    <property type="match status" value="1"/>
</dbReference>
<name>A0A9P6EPA5_9AGAR</name>
<evidence type="ECO:0000313" key="2">
    <source>
        <dbReference type="EMBL" id="KAF9532480.1"/>
    </source>
</evidence>
<keyword evidence="3" id="KW-1185">Reference proteome</keyword>
<reference evidence="2" key="1">
    <citation type="submission" date="2020-11" db="EMBL/GenBank/DDBJ databases">
        <authorList>
            <consortium name="DOE Joint Genome Institute"/>
            <person name="Ahrendt S."/>
            <person name="Riley R."/>
            <person name="Andreopoulos W."/>
            <person name="Labutti K."/>
            <person name="Pangilinan J."/>
            <person name="Ruiz-Duenas F.J."/>
            <person name="Barrasa J.M."/>
            <person name="Sanchez-Garcia M."/>
            <person name="Camarero S."/>
            <person name="Miyauchi S."/>
            <person name="Serrano A."/>
            <person name="Linde D."/>
            <person name="Babiker R."/>
            <person name="Drula E."/>
            <person name="Ayuso-Fernandez I."/>
            <person name="Pacheco R."/>
            <person name="Padilla G."/>
            <person name="Ferreira P."/>
            <person name="Barriuso J."/>
            <person name="Kellner H."/>
            <person name="Castanera R."/>
            <person name="Alfaro M."/>
            <person name="Ramirez L."/>
            <person name="Pisabarro A.G."/>
            <person name="Kuo A."/>
            <person name="Tritt A."/>
            <person name="Lipzen A."/>
            <person name="He G."/>
            <person name="Yan M."/>
            <person name="Ng V."/>
            <person name="Cullen D."/>
            <person name="Martin F."/>
            <person name="Rosso M.-N."/>
            <person name="Henrissat B."/>
            <person name="Hibbett D."/>
            <person name="Martinez A.T."/>
            <person name="Grigoriev I.V."/>
        </authorList>
    </citation>
    <scope>NUCLEOTIDE SEQUENCE</scope>
    <source>
        <strain evidence="2">CBS 506.95</strain>
    </source>
</reference>